<evidence type="ECO:0000313" key="2">
    <source>
        <dbReference type="EMBL" id="TNN39795.1"/>
    </source>
</evidence>
<dbReference type="EMBL" id="SRLO01001248">
    <property type="protein sequence ID" value="TNN39795.1"/>
    <property type="molecule type" value="Genomic_DNA"/>
</dbReference>
<sequence>MFLCGIRAYVVQITLAFGDDPPDMASNQRSDARERGCQNIPKRRWTPTTFVNRNNTARQRGANHKRPRPTWKCPDMQMWSRLQ</sequence>
<feature type="region of interest" description="Disordered" evidence="1">
    <location>
        <begin position="56"/>
        <end position="83"/>
    </location>
</feature>
<organism evidence="2 3">
    <name type="scientific">Liparis tanakae</name>
    <name type="common">Tanaka's snailfish</name>
    <dbReference type="NCBI Taxonomy" id="230148"/>
    <lineage>
        <taxon>Eukaryota</taxon>
        <taxon>Metazoa</taxon>
        <taxon>Chordata</taxon>
        <taxon>Craniata</taxon>
        <taxon>Vertebrata</taxon>
        <taxon>Euteleostomi</taxon>
        <taxon>Actinopterygii</taxon>
        <taxon>Neopterygii</taxon>
        <taxon>Teleostei</taxon>
        <taxon>Neoteleostei</taxon>
        <taxon>Acanthomorphata</taxon>
        <taxon>Eupercaria</taxon>
        <taxon>Perciformes</taxon>
        <taxon>Cottioidei</taxon>
        <taxon>Cottales</taxon>
        <taxon>Liparidae</taxon>
        <taxon>Liparis</taxon>
    </lineage>
</organism>
<proteinExistence type="predicted"/>
<accession>A0A4Z2FFW6</accession>
<name>A0A4Z2FFW6_9TELE</name>
<protein>
    <submittedName>
        <fullName evidence="2">Uncharacterized protein</fullName>
    </submittedName>
</protein>
<keyword evidence="3" id="KW-1185">Reference proteome</keyword>
<dbReference type="AlphaFoldDB" id="A0A4Z2FFW6"/>
<comment type="caution">
    <text evidence="2">The sequence shown here is derived from an EMBL/GenBank/DDBJ whole genome shotgun (WGS) entry which is preliminary data.</text>
</comment>
<evidence type="ECO:0000256" key="1">
    <source>
        <dbReference type="SAM" id="MobiDB-lite"/>
    </source>
</evidence>
<feature type="region of interest" description="Disordered" evidence="1">
    <location>
        <begin position="21"/>
        <end position="43"/>
    </location>
</feature>
<reference evidence="2 3" key="1">
    <citation type="submission" date="2019-03" db="EMBL/GenBank/DDBJ databases">
        <title>First draft genome of Liparis tanakae, snailfish: a comprehensive survey of snailfish specific genes.</title>
        <authorList>
            <person name="Kim W."/>
            <person name="Song I."/>
            <person name="Jeong J.-H."/>
            <person name="Kim D."/>
            <person name="Kim S."/>
            <person name="Ryu S."/>
            <person name="Song J.Y."/>
            <person name="Lee S.K."/>
        </authorList>
    </citation>
    <scope>NUCLEOTIDE SEQUENCE [LARGE SCALE GENOMIC DNA]</scope>
    <source>
        <tissue evidence="2">Muscle</tissue>
    </source>
</reference>
<evidence type="ECO:0000313" key="3">
    <source>
        <dbReference type="Proteomes" id="UP000314294"/>
    </source>
</evidence>
<gene>
    <name evidence="2" type="ORF">EYF80_050040</name>
</gene>
<dbReference type="Proteomes" id="UP000314294">
    <property type="component" value="Unassembled WGS sequence"/>
</dbReference>